<dbReference type="OrthoDB" id="1256452at2"/>
<reference evidence="2" key="1">
    <citation type="submission" date="2016-10" db="EMBL/GenBank/DDBJ databases">
        <authorList>
            <person name="Varghese N."/>
            <person name="Submissions S."/>
        </authorList>
    </citation>
    <scope>NUCLEOTIDE SEQUENCE [LARGE SCALE GENOMIC DNA]</scope>
    <source>
        <strain evidence="2">DSM 19482</strain>
    </source>
</reference>
<gene>
    <name evidence="1" type="ORF">SAMN05660493_00190</name>
</gene>
<evidence type="ECO:0000313" key="2">
    <source>
        <dbReference type="Proteomes" id="UP000187261"/>
    </source>
</evidence>
<dbReference type="STRING" id="1121284.SAMN05660493_00190"/>
<dbReference type="EMBL" id="FTPU01000002">
    <property type="protein sequence ID" value="SIT95543.1"/>
    <property type="molecule type" value="Genomic_DNA"/>
</dbReference>
<accession>A0A1U7PU81</accession>
<name>A0A1U7PU81_9FLAO</name>
<keyword evidence="2" id="KW-1185">Reference proteome</keyword>
<protein>
    <recommendedName>
        <fullName evidence="3">DNA-damage-inducible protein D</fullName>
    </recommendedName>
</protein>
<sequence>MKKIETIVPYNQNVPLHIGAFIEAIEQLEMHFNAASMEHFFESDKELGMAIKRAMAICRNLGFPLEQHFSKRYVSNSDSHNLKIDWQMSKTAYFLTMINGDPDNPLVGRFQWELLKKMV</sequence>
<organism evidence="1 2">
    <name type="scientific">Epilithonimonas bovis DSM 19482</name>
    <dbReference type="NCBI Taxonomy" id="1121284"/>
    <lineage>
        <taxon>Bacteria</taxon>
        <taxon>Pseudomonadati</taxon>
        <taxon>Bacteroidota</taxon>
        <taxon>Flavobacteriia</taxon>
        <taxon>Flavobacteriales</taxon>
        <taxon>Weeksellaceae</taxon>
        <taxon>Chryseobacterium group</taxon>
        <taxon>Epilithonimonas</taxon>
    </lineage>
</organism>
<dbReference type="RefSeq" id="WP_076781587.1">
    <property type="nucleotide sequence ID" value="NZ_FTPU01000002.1"/>
</dbReference>
<proteinExistence type="predicted"/>
<evidence type="ECO:0008006" key="3">
    <source>
        <dbReference type="Google" id="ProtNLM"/>
    </source>
</evidence>
<evidence type="ECO:0000313" key="1">
    <source>
        <dbReference type="EMBL" id="SIT95543.1"/>
    </source>
</evidence>
<dbReference type="AlphaFoldDB" id="A0A1U7PU81"/>
<dbReference type="Proteomes" id="UP000187261">
    <property type="component" value="Unassembled WGS sequence"/>
</dbReference>